<feature type="region of interest" description="Disordered" evidence="1">
    <location>
        <begin position="257"/>
        <end position="287"/>
    </location>
</feature>
<dbReference type="Proteomes" id="UP001283361">
    <property type="component" value="Unassembled WGS sequence"/>
</dbReference>
<feature type="region of interest" description="Disordered" evidence="1">
    <location>
        <begin position="51"/>
        <end position="95"/>
    </location>
</feature>
<evidence type="ECO:0000313" key="3">
    <source>
        <dbReference type="Proteomes" id="UP001283361"/>
    </source>
</evidence>
<proteinExistence type="predicted"/>
<sequence length="345" mass="38068">MVSNPPPSRVFEQSPGTGYDGLDRWYSVTMYLSNPPPSRVFEPSALRSLFEAEEKTSKGDESRVRAYPQAVRQEKPQSLSSLPRGRGSPKLTCDENRRKPLSWMCSPWSSWETRKPVERSPTEVLPHAPEDPSSEDPGDFRELSVRCTLTLPPASLFLPRLIFTISPPVSTSAHLDINFNSGTIFSAMAYLTFTTSPSISPTTNLGLWLPALFVSASANFALSFLSSGPAYNQFELECLSTYSEASAATSTLVMAGRQPPRASPLQGAREGVPRRRRSHRARRVSTHTHLVTIWSPPPSGHHLVTTPTWSPPPPGHSSGHHTHLVTTPTPWSPSRHHTYLVTTPI</sequence>
<feature type="region of interest" description="Disordered" evidence="1">
    <location>
        <begin position="116"/>
        <end position="139"/>
    </location>
</feature>
<evidence type="ECO:0000313" key="2">
    <source>
        <dbReference type="EMBL" id="KAK3776916.1"/>
    </source>
</evidence>
<reference evidence="2" key="1">
    <citation type="journal article" date="2023" name="G3 (Bethesda)">
        <title>A reference genome for the long-term kleptoplast-retaining sea slug Elysia crispata morphotype clarki.</title>
        <authorList>
            <person name="Eastman K.E."/>
            <person name="Pendleton A.L."/>
            <person name="Shaikh M.A."/>
            <person name="Suttiyut T."/>
            <person name="Ogas R."/>
            <person name="Tomko P."/>
            <person name="Gavelis G."/>
            <person name="Widhalm J.R."/>
            <person name="Wisecaver J.H."/>
        </authorList>
    </citation>
    <scope>NUCLEOTIDE SEQUENCE</scope>
    <source>
        <strain evidence="2">ECLA1</strain>
    </source>
</reference>
<dbReference type="AlphaFoldDB" id="A0AAE0ZXR4"/>
<gene>
    <name evidence="2" type="ORF">RRG08_065424</name>
</gene>
<feature type="compositionally biased region" description="Basic and acidic residues" evidence="1">
    <location>
        <begin position="51"/>
        <end position="64"/>
    </location>
</feature>
<keyword evidence="3" id="KW-1185">Reference proteome</keyword>
<accession>A0AAE0ZXR4</accession>
<comment type="caution">
    <text evidence="2">The sequence shown here is derived from an EMBL/GenBank/DDBJ whole genome shotgun (WGS) entry which is preliminary data.</text>
</comment>
<name>A0AAE0ZXR4_9GAST</name>
<evidence type="ECO:0000256" key="1">
    <source>
        <dbReference type="SAM" id="MobiDB-lite"/>
    </source>
</evidence>
<feature type="region of interest" description="Disordered" evidence="1">
    <location>
        <begin position="309"/>
        <end position="337"/>
    </location>
</feature>
<feature type="compositionally biased region" description="Basic residues" evidence="1">
    <location>
        <begin position="274"/>
        <end position="286"/>
    </location>
</feature>
<dbReference type="EMBL" id="JAWDGP010003170">
    <property type="protein sequence ID" value="KAK3776916.1"/>
    <property type="molecule type" value="Genomic_DNA"/>
</dbReference>
<protein>
    <submittedName>
        <fullName evidence="2">Uncharacterized protein</fullName>
    </submittedName>
</protein>
<organism evidence="2 3">
    <name type="scientific">Elysia crispata</name>
    <name type="common">lettuce slug</name>
    <dbReference type="NCBI Taxonomy" id="231223"/>
    <lineage>
        <taxon>Eukaryota</taxon>
        <taxon>Metazoa</taxon>
        <taxon>Spiralia</taxon>
        <taxon>Lophotrochozoa</taxon>
        <taxon>Mollusca</taxon>
        <taxon>Gastropoda</taxon>
        <taxon>Heterobranchia</taxon>
        <taxon>Euthyneura</taxon>
        <taxon>Panpulmonata</taxon>
        <taxon>Sacoglossa</taxon>
        <taxon>Placobranchoidea</taxon>
        <taxon>Plakobranchidae</taxon>
        <taxon>Elysia</taxon>
    </lineage>
</organism>